<dbReference type="SUPFAM" id="SSF50630">
    <property type="entry name" value="Acid proteases"/>
    <property type="match status" value="1"/>
</dbReference>
<evidence type="ECO:0000313" key="5">
    <source>
        <dbReference type="EMBL" id="KAF2848771.1"/>
    </source>
</evidence>
<comment type="similarity">
    <text evidence="1">Belongs to the peptidase A1 family.</text>
</comment>
<dbReference type="InterPro" id="IPR033121">
    <property type="entry name" value="PEPTIDASE_A1"/>
</dbReference>
<dbReference type="EMBL" id="MU006315">
    <property type="protein sequence ID" value="KAF2848771.1"/>
    <property type="molecule type" value="Genomic_DNA"/>
</dbReference>
<dbReference type="Proteomes" id="UP000799423">
    <property type="component" value="Unassembled WGS sequence"/>
</dbReference>
<dbReference type="CDD" id="cd05471">
    <property type="entry name" value="pepsin_like"/>
    <property type="match status" value="1"/>
</dbReference>
<keyword evidence="3" id="KW-0732">Signal</keyword>
<dbReference type="PRINTS" id="PR00792">
    <property type="entry name" value="PEPSIN"/>
</dbReference>
<feature type="domain" description="Peptidase A1" evidence="4">
    <location>
        <begin position="51"/>
        <end position="400"/>
    </location>
</feature>
<feature type="chain" id="PRO_5025442305" evidence="3">
    <location>
        <begin position="21"/>
        <end position="410"/>
    </location>
</feature>
<dbReference type="GO" id="GO:0006508">
    <property type="term" value="P:proteolysis"/>
    <property type="evidence" value="ECO:0007669"/>
    <property type="project" value="UniProtKB-KW"/>
</dbReference>
<protein>
    <submittedName>
        <fullName evidence="5">Acid protease</fullName>
    </submittedName>
</protein>
<dbReference type="GO" id="GO:0004190">
    <property type="term" value="F:aspartic-type endopeptidase activity"/>
    <property type="evidence" value="ECO:0007669"/>
    <property type="project" value="InterPro"/>
</dbReference>
<dbReference type="OrthoDB" id="771136at2759"/>
<dbReference type="PANTHER" id="PTHR47966:SF51">
    <property type="entry name" value="BETA-SITE APP-CLEAVING ENZYME, ISOFORM A-RELATED"/>
    <property type="match status" value="1"/>
</dbReference>
<dbReference type="InterPro" id="IPR034164">
    <property type="entry name" value="Pepsin-like_dom"/>
</dbReference>
<dbReference type="PROSITE" id="PS51767">
    <property type="entry name" value="PEPTIDASE_A1"/>
    <property type="match status" value="1"/>
</dbReference>
<dbReference type="AlphaFoldDB" id="A0A6A7AZR1"/>
<accession>A0A6A7AZR1</accession>
<evidence type="ECO:0000256" key="1">
    <source>
        <dbReference type="ARBA" id="ARBA00007447"/>
    </source>
</evidence>
<evidence type="ECO:0000256" key="2">
    <source>
        <dbReference type="PIRSR" id="PIRSR601461-1"/>
    </source>
</evidence>
<sequence length="410" mass="43603">MSLKLVPIFAICALICSAAAHPAAHLGELRSTSYGGYAVLPIWTEDSGISYLINVTLGSDNQTVPLIFDTGSTETFLNPDCFTLSDENVFKTCMDRPRYNAFTSTSSKFAGGSFSLSYSGGDSLVAGTYVNDAIRIGDATVNARHIGLAATSSNFDAGIFGAGLSAIGDSPSIIEQMVEQGQVSSYVFSVDLGPLNCPEPGTVIFGGIDTKRYRGALTLLEGNGYNTFITAMGLTLPNGTHISYNSSLLNSNNSTKPDTATAGLPVFLDTGSPYNLVPKNLLYAIVESYPDVAVKETGAGRSFEVPYTTNSHTYTYTCTQLTPNLQYTFKKKTIHVPIADTLIRLPNGQCILPFGVPPSTSTAAAAQTARSGHMPYILGNSIMRAAYVVFDLDNNGIWMAARDNCGQDIV</sequence>
<dbReference type="InterPro" id="IPR021109">
    <property type="entry name" value="Peptidase_aspartic_dom_sf"/>
</dbReference>
<feature type="signal peptide" evidence="3">
    <location>
        <begin position="1"/>
        <end position="20"/>
    </location>
</feature>
<dbReference type="Gene3D" id="2.40.70.10">
    <property type="entry name" value="Acid Proteases"/>
    <property type="match status" value="2"/>
</dbReference>
<gene>
    <name evidence="5" type="ORF">T440DRAFT_370557</name>
</gene>
<keyword evidence="5" id="KW-0378">Hydrolase</keyword>
<feature type="active site" evidence="2">
    <location>
        <position position="69"/>
    </location>
</feature>
<reference evidence="5" key="1">
    <citation type="submission" date="2020-01" db="EMBL/GenBank/DDBJ databases">
        <authorList>
            <consortium name="DOE Joint Genome Institute"/>
            <person name="Haridas S."/>
            <person name="Albert R."/>
            <person name="Binder M."/>
            <person name="Bloem J."/>
            <person name="Labutti K."/>
            <person name="Salamov A."/>
            <person name="Andreopoulos B."/>
            <person name="Baker S.E."/>
            <person name="Barry K."/>
            <person name="Bills G."/>
            <person name="Bluhm B.H."/>
            <person name="Cannon C."/>
            <person name="Castanera R."/>
            <person name="Culley D.E."/>
            <person name="Daum C."/>
            <person name="Ezra D."/>
            <person name="Gonzalez J.B."/>
            <person name="Henrissat B."/>
            <person name="Kuo A."/>
            <person name="Liang C."/>
            <person name="Lipzen A."/>
            <person name="Lutzoni F."/>
            <person name="Magnuson J."/>
            <person name="Mondo S."/>
            <person name="Nolan M."/>
            <person name="Ohm R."/>
            <person name="Pangilinan J."/>
            <person name="Park H.-J."/>
            <person name="Ramirez L."/>
            <person name="Alfaro M."/>
            <person name="Sun H."/>
            <person name="Tritt A."/>
            <person name="Yoshinaga Y."/>
            <person name="Zwiers L.-H."/>
            <person name="Turgeon B.G."/>
            <person name="Goodwin S.B."/>
            <person name="Spatafora J.W."/>
            <person name="Crous P.W."/>
            <person name="Grigoriev I.V."/>
        </authorList>
    </citation>
    <scope>NUCLEOTIDE SEQUENCE</scope>
    <source>
        <strain evidence="5">IPT5</strain>
    </source>
</reference>
<dbReference type="InterPro" id="IPR001461">
    <property type="entry name" value="Aspartic_peptidase_A1"/>
</dbReference>
<organism evidence="5 6">
    <name type="scientific">Plenodomus tracheiphilus IPT5</name>
    <dbReference type="NCBI Taxonomy" id="1408161"/>
    <lineage>
        <taxon>Eukaryota</taxon>
        <taxon>Fungi</taxon>
        <taxon>Dikarya</taxon>
        <taxon>Ascomycota</taxon>
        <taxon>Pezizomycotina</taxon>
        <taxon>Dothideomycetes</taxon>
        <taxon>Pleosporomycetidae</taxon>
        <taxon>Pleosporales</taxon>
        <taxon>Pleosporineae</taxon>
        <taxon>Leptosphaeriaceae</taxon>
        <taxon>Plenodomus</taxon>
    </lineage>
</organism>
<feature type="non-terminal residue" evidence="5">
    <location>
        <position position="410"/>
    </location>
</feature>
<evidence type="ECO:0000256" key="3">
    <source>
        <dbReference type="SAM" id="SignalP"/>
    </source>
</evidence>
<name>A0A6A7AZR1_9PLEO</name>
<evidence type="ECO:0000259" key="4">
    <source>
        <dbReference type="PROSITE" id="PS51767"/>
    </source>
</evidence>
<evidence type="ECO:0000313" key="6">
    <source>
        <dbReference type="Proteomes" id="UP000799423"/>
    </source>
</evidence>
<feature type="active site" evidence="2">
    <location>
        <position position="269"/>
    </location>
</feature>
<proteinExistence type="inferred from homology"/>
<dbReference type="Pfam" id="PF00026">
    <property type="entry name" value="Asp"/>
    <property type="match status" value="1"/>
</dbReference>
<keyword evidence="5" id="KW-0645">Protease</keyword>
<dbReference type="PANTHER" id="PTHR47966">
    <property type="entry name" value="BETA-SITE APP-CLEAVING ENZYME, ISOFORM A-RELATED"/>
    <property type="match status" value="1"/>
</dbReference>
<keyword evidence="6" id="KW-1185">Reference proteome</keyword>